<accession>A0A699T358</accession>
<proteinExistence type="predicted"/>
<organism evidence="1">
    <name type="scientific">Tanacetum cinerariifolium</name>
    <name type="common">Dalmatian daisy</name>
    <name type="synonym">Chrysanthemum cinerariifolium</name>
    <dbReference type="NCBI Taxonomy" id="118510"/>
    <lineage>
        <taxon>Eukaryota</taxon>
        <taxon>Viridiplantae</taxon>
        <taxon>Streptophyta</taxon>
        <taxon>Embryophyta</taxon>
        <taxon>Tracheophyta</taxon>
        <taxon>Spermatophyta</taxon>
        <taxon>Magnoliopsida</taxon>
        <taxon>eudicotyledons</taxon>
        <taxon>Gunneridae</taxon>
        <taxon>Pentapetalae</taxon>
        <taxon>asterids</taxon>
        <taxon>campanulids</taxon>
        <taxon>Asterales</taxon>
        <taxon>Asteraceae</taxon>
        <taxon>Asteroideae</taxon>
        <taxon>Anthemideae</taxon>
        <taxon>Anthemidinae</taxon>
        <taxon>Tanacetum</taxon>
    </lineage>
</organism>
<feature type="non-terminal residue" evidence="1">
    <location>
        <position position="206"/>
    </location>
</feature>
<name>A0A699T358_TANCI</name>
<gene>
    <name evidence="1" type="ORF">Tci_875818</name>
</gene>
<sequence length="206" mass="22351">QPLPLGRNRTAQPALPTAACHRCAAKSRTSAQSSGDEHRCRDWRAVAGSREGRPSDRPASSLRLAACHHALQYVSKPSAASGRSLFSTWLGSLCEFFMHEINCSTGDIAGVADLPVPDPENGRNVTLGAFCNGLVGQARGQQRIQFFRKIGSAHGCLLCSYAHNHAPVHICQRCTLLPYALPKATIARMHKSIDKILAELMRRDGL</sequence>
<reference evidence="1" key="1">
    <citation type="journal article" date="2019" name="Sci. Rep.">
        <title>Draft genome of Tanacetum cinerariifolium, the natural source of mosquito coil.</title>
        <authorList>
            <person name="Yamashiro T."/>
            <person name="Shiraishi A."/>
            <person name="Satake H."/>
            <person name="Nakayama K."/>
        </authorList>
    </citation>
    <scope>NUCLEOTIDE SEQUENCE</scope>
</reference>
<evidence type="ECO:0000313" key="1">
    <source>
        <dbReference type="EMBL" id="GFD03849.1"/>
    </source>
</evidence>
<dbReference type="EMBL" id="BKCJ011207678">
    <property type="protein sequence ID" value="GFD03849.1"/>
    <property type="molecule type" value="Genomic_DNA"/>
</dbReference>
<dbReference type="AlphaFoldDB" id="A0A699T358"/>
<comment type="caution">
    <text evidence="1">The sequence shown here is derived from an EMBL/GenBank/DDBJ whole genome shotgun (WGS) entry which is preliminary data.</text>
</comment>
<protein>
    <submittedName>
        <fullName evidence="1">Uncharacterized protein</fullName>
    </submittedName>
</protein>
<feature type="non-terminal residue" evidence="1">
    <location>
        <position position="1"/>
    </location>
</feature>